<evidence type="ECO:0000313" key="2">
    <source>
        <dbReference type="Proteomes" id="UP001249851"/>
    </source>
</evidence>
<sequence>MLFPSMDDSASCKGPRFLMPRLVHFTTTLAPLLELHRSLPPSLLDHAASTYRTTHECENIFVNATPALTLLIICRISVWQTYTLQAWLFCFKL</sequence>
<dbReference type="Proteomes" id="UP001249851">
    <property type="component" value="Unassembled WGS sequence"/>
</dbReference>
<name>A0AAD9V4H3_ACRCE</name>
<keyword evidence="2" id="KW-1185">Reference proteome</keyword>
<protein>
    <submittedName>
        <fullName evidence="1">Uncharacterized protein</fullName>
    </submittedName>
</protein>
<comment type="caution">
    <text evidence="1">The sequence shown here is derived from an EMBL/GenBank/DDBJ whole genome shotgun (WGS) entry which is preliminary data.</text>
</comment>
<proteinExistence type="predicted"/>
<gene>
    <name evidence="1" type="ORF">P5673_016061</name>
</gene>
<evidence type="ECO:0000313" key="1">
    <source>
        <dbReference type="EMBL" id="KAK2560944.1"/>
    </source>
</evidence>
<dbReference type="EMBL" id="JARQWQ010000034">
    <property type="protein sequence ID" value="KAK2560944.1"/>
    <property type="molecule type" value="Genomic_DNA"/>
</dbReference>
<reference evidence="1" key="2">
    <citation type="journal article" date="2023" name="Science">
        <title>Genomic signatures of disease resistance in endangered staghorn corals.</title>
        <authorList>
            <person name="Vollmer S.V."/>
            <person name="Selwyn J.D."/>
            <person name="Despard B.A."/>
            <person name="Roesel C.L."/>
        </authorList>
    </citation>
    <scope>NUCLEOTIDE SEQUENCE</scope>
    <source>
        <strain evidence="1">K2</strain>
    </source>
</reference>
<organism evidence="1 2">
    <name type="scientific">Acropora cervicornis</name>
    <name type="common">Staghorn coral</name>
    <dbReference type="NCBI Taxonomy" id="6130"/>
    <lineage>
        <taxon>Eukaryota</taxon>
        <taxon>Metazoa</taxon>
        <taxon>Cnidaria</taxon>
        <taxon>Anthozoa</taxon>
        <taxon>Hexacorallia</taxon>
        <taxon>Scleractinia</taxon>
        <taxon>Astrocoeniina</taxon>
        <taxon>Acroporidae</taxon>
        <taxon>Acropora</taxon>
    </lineage>
</organism>
<accession>A0AAD9V4H3</accession>
<dbReference type="AlphaFoldDB" id="A0AAD9V4H3"/>
<reference evidence="1" key="1">
    <citation type="journal article" date="2023" name="G3 (Bethesda)">
        <title>Whole genome assembly and annotation of the endangered Caribbean coral Acropora cervicornis.</title>
        <authorList>
            <person name="Selwyn J.D."/>
            <person name="Vollmer S.V."/>
        </authorList>
    </citation>
    <scope>NUCLEOTIDE SEQUENCE</scope>
    <source>
        <strain evidence="1">K2</strain>
    </source>
</reference>